<reference evidence="12 13" key="1">
    <citation type="submission" date="2020-10" db="EMBL/GenBank/DDBJ databases">
        <title>Myceligenerans pegani sp. nov., an endophytic actinomycete isolated from Peganum harmala L. in Xinjiang, China.</title>
        <authorList>
            <person name="Xin L."/>
        </authorList>
    </citation>
    <scope>NUCLEOTIDE SEQUENCE [LARGE SCALE GENOMIC DNA]</scope>
    <source>
        <strain evidence="12 13">TRM65318</strain>
    </source>
</reference>
<dbReference type="SUPFAM" id="SSF55874">
    <property type="entry name" value="ATPase domain of HSP90 chaperone/DNA topoisomerase II/histidine kinase"/>
    <property type="match status" value="1"/>
</dbReference>
<dbReference type="InterPro" id="IPR050482">
    <property type="entry name" value="Sensor_HK_TwoCompSys"/>
</dbReference>
<feature type="domain" description="Histidine kinase/HSP90-like ATPase" evidence="10">
    <location>
        <begin position="325"/>
        <end position="412"/>
    </location>
</feature>
<evidence type="ECO:0000313" key="13">
    <source>
        <dbReference type="Proteomes" id="UP000625527"/>
    </source>
</evidence>
<comment type="caution">
    <text evidence="12">The sequence shown here is derived from an EMBL/GenBank/DDBJ whole genome shotgun (WGS) entry which is preliminary data.</text>
</comment>
<dbReference type="CDD" id="cd16917">
    <property type="entry name" value="HATPase_UhpB-NarQ-NarX-like"/>
    <property type="match status" value="1"/>
</dbReference>
<dbReference type="Gene3D" id="1.20.5.1930">
    <property type="match status" value="1"/>
</dbReference>
<dbReference type="InterPro" id="IPR003594">
    <property type="entry name" value="HATPase_dom"/>
</dbReference>
<dbReference type="Proteomes" id="UP000625527">
    <property type="component" value="Unassembled WGS sequence"/>
</dbReference>
<proteinExistence type="predicted"/>
<accession>A0ABR9N1X9</accession>
<protein>
    <recommendedName>
        <fullName evidence="2">histidine kinase</fullName>
        <ecNumber evidence="2">2.7.13.3</ecNumber>
    </recommendedName>
</protein>
<feature type="transmembrane region" description="Helical" evidence="9">
    <location>
        <begin position="42"/>
        <end position="61"/>
    </location>
</feature>
<evidence type="ECO:0000256" key="9">
    <source>
        <dbReference type="SAM" id="Phobius"/>
    </source>
</evidence>
<dbReference type="Gene3D" id="3.30.565.10">
    <property type="entry name" value="Histidine kinase-like ATPase, C-terminal domain"/>
    <property type="match status" value="1"/>
</dbReference>
<keyword evidence="5" id="KW-0547">Nucleotide-binding</keyword>
<feature type="transmembrane region" description="Helical" evidence="9">
    <location>
        <begin position="15"/>
        <end position="36"/>
    </location>
</feature>
<sequence>MPVDHPSHDGRLRRFVLFDAGTCGTAVVVLLAAWLLVHRSPWLLALAVMVGCAGLAMLAGLRPLARGEAGRTVSWLAVANWAIAMGATAVATFAWPLMVLAALLPAVFAAPYTSAGRLRPYLVVSLAVAMGVAALGLLQDFSGLTGELPDWLPPTVIIFFTPFLGGMIAHLGLSNNARLRRLLDETHRSNERLLASQSALRRHAEELRASRARVVAATDRERRRMERDLHDGTQQRLVAMGLKLSMIREQCLRDPERAALAVGNLRHDVREAQAELRRLTQGMFPQVLTEHGLVAALQSAADRLPNTVTMSLAGVSRYPPEVEAAVYFCCVEALQNVAKHAGHEAVAHVRLRDGDDGVLFFEVADDGRGFDPGTVRGGSGLENLADRLGAAGGTIEVTSARGAGTIVTGQVPALRTR</sequence>
<keyword evidence="4" id="KW-0808">Transferase</keyword>
<dbReference type="PANTHER" id="PTHR24421:SF10">
    <property type="entry name" value="NITRATE_NITRITE SENSOR PROTEIN NARQ"/>
    <property type="match status" value="1"/>
</dbReference>
<comment type="catalytic activity">
    <reaction evidence="1">
        <text>ATP + protein L-histidine = ADP + protein N-phospho-L-histidine.</text>
        <dbReference type="EC" id="2.7.13.3"/>
    </reaction>
</comment>
<evidence type="ECO:0000259" key="11">
    <source>
        <dbReference type="Pfam" id="PF07730"/>
    </source>
</evidence>
<organism evidence="12 13">
    <name type="scientific">Myceligenerans pegani</name>
    <dbReference type="NCBI Taxonomy" id="2776917"/>
    <lineage>
        <taxon>Bacteria</taxon>
        <taxon>Bacillati</taxon>
        <taxon>Actinomycetota</taxon>
        <taxon>Actinomycetes</taxon>
        <taxon>Micrococcales</taxon>
        <taxon>Promicromonosporaceae</taxon>
        <taxon>Myceligenerans</taxon>
    </lineage>
</organism>
<gene>
    <name evidence="12" type="ORF">IHE71_18440</name>
</gene>
<name>A0ABR9N1X9_9MICO</name>
<keyword evidence="6" id="KW-0418">Kinase</keyword>
<evidence type="ECO:0000256" key="1">
    <source>
        <dbReference type="ARBA" id="ARBA00000085"/>
    </source>
</evidence>
<evidence type="ECO:0000256" key="7">
    <source>
        <dbReference type="ARBA" id="ARBA00022840"/>
    </source>
</evidence>
<keyword evidence="13" id="KW-1185">Reference proteome</keyword>
<evidence type="ECO:0000256" key="8">
    <source>
        <dbReference type="ARBA" id="ARBA00023012"/>
    </source>
</evidence>
<dbReference type="EMBL" id="JADAQT010000105">
    <property type="protein sequence ID" value="MBE1877670.1"/>
    <property type="molecule type" value="Genomic_DNA"/>
</dbReference>
<evidence type="ECO:0000256" key="5">
    <source>
        <dbReference type="ARBA" id="ARBA00022741"/>
    </source>
</evidence>
<feature type="transmembrane region" description="Helical" evidence="9">
    <location>
        <begin position="121"/>
        <end position="139"/>
    </location>
</feature>
<keyword evidence="9" id="KW-1133">Transmembrane helix</keyword>
<evidence type="ECO:0000256" key="4">
    <source>
        <dbReference type="ARBA" id="ARBA00022679"/>
    </source>
</evidence>
<dbReference type="EC" id="2.7.13.3" evidence="2"/>
<dbReference type="InterPro" id="IPR036890">
    <property type="entry name" value="HATPase_C_sf"/>
</dbReference>
<dbReference type="Pfam" id="PF02518">
    <property type="entry name" value="HATPase_c"/>
    <property type="match status" value="1"/>
</dbReference>
<feature type="transmembrane region" description="Helical" evidence="9">
    <location>
        <begin position="151"/>
        <end position="173"/>
    </location>
</feature>
<dbReference type="PANTHER" id="PTHR24421">
    <property type="entry name" value="NITRATE/NITRITE SENSOR PROTEIN NARX-RELATED"/>
    <property type="match status" value="1"/>
</dbReference>
<keyword evidence="8" id="KW-0902">Two-component regulatory system</keyword>
<dbReference type="Pfam" id="PF07730">
    <property type="entry name" value="HisKA_3"/>
    <property type="match status" value="1"/>
</dbReference>
<keyword evidence="9" id="KW-0812">Transmembrane</keyword>
<evidence type="ECO:0000256" key="6">
    <source>
        <dbReference type="ARBA" id="ARBA00022777"/>
    </source>
</evidence>
<evidence type="ECO:0000256" key="2">
    <source>
        <dbReference type="ARBA" id="ARBA00012438"/>
    </source>
</evidence>
<dbReference type="RefSeq" id="WP_192864227.1">
    <property type="nucleotide sequence ID" value="NZ_JADAQT010000105.1"/>
</dbReference>
<evidence type="ECO:0000313" key="12">
    <source>
        <dbReference type="EMBL" id="MBE1877670.1"/>
    </source>
</evidence>
<keyword evidence="7" id="KW-0067">ATP-binding</keyword>
<dbReference type="InterPro" id="IPR011712">
    <property type="entry name" value="Sig_transdc_His_kin_sub3_dim/P"/>
</dbReference>
<keyword evidence="9" id="KW-0472">Membrane</keyword>
<evidence type="ECO:0000259" key="10">
    <source>
        <dbReference type="Pfam" id="PF02518"/>
    </source>
</evidence>
<feature type="domain" description="Signal transduction histidine kinase subgroup 3 dimerisation and phosphoacceptor" evidence="11">
    <location>
        <begin position="221"/>
        <end position="287"/>
    </location>
</feature>
<evidence type="ECO:0000256" key="3">
    <source>
        <dbReference type="ARBA" id="ARBA00022553"/>
    </source>
</evidence>
<keyword evidence="3" id="KW-0597">Phosphoprotein</keyword>